<evidence type="ECO:0000256" key="1">
    <source>
        <dbReference type="SAM" id="Phobius"/>
    </source>
</evidence>
<feature type="transmembrane region" description="Helical" evidence="1">
    <location>
        <begin position="35"/>
        <end position="52"/>
    </location>
</feature>
<keyword evidence="1" id="KW-1133">Transmembrane helix</keyword>
<evidence type="ECO:0008006" key="4">
    <source>
        <dbReference type="Google" id="ProtNLM"/>
    </source>
</evidence>
<keyword evidence="1" id="KW-0472">Membrane</keyword>
<evidence type="ECO:0000313" key="2">
    <source>
        <dbReference type="EMBL" id="BCT93573.1"/>
    </source>
</evidence>
<keyword evidence="1" id="KW-0812">Transmembrane</keyword>
<accession>A0ABN6FV63</accession>
<dbReference type="Proteomes" id="UP000681317">
    <property type="component" value="Chromosome"/>
</dbReference>
<keyword evidence="3" id="KW-1185">Reference proteome</keyword>
<sequence>MGYKSWVLIALAVVGFASGAVDQYFYPGQFMPPSTLAATLVGVVLMFAWYRLDANQRGIGRTPFLDVGVVLLAIVALPIYFFRSRGAKGGFVASAVFLVAMIGYGVLGIAGQYATYYGLQA</sequence>
<gene>
    <name evidence="2" type="ORF">LYSCAS_25970</name>
</gene>
<dbReference type="RefSeq" id="WP_213434481.1">
    <property type="nucleotide sequence ID" value="NZ_AP024545.1"/>
</dbReference>
<dbReference type="EMBL" id="AP024545">
    <property type="protein sequence ID" value="BCT93573.1"/>
    <property type="molecule type" value="Genomic_DNA"/>
</dbReference>
<organism evidence="2 3">
    <name type="scientific">Noviluteimonas caseinilytica</name>
    <dbReference type="NCBI Taxonomy" id="2675101"/>
    <lineage>
        <taxon>Bacteria</taxon>
        <taxon>Pseudomonadati</taxon>
        <taxon>Pseudomonadota</taxon>
        <taxon>Gammaproteobacteria</taxon>
        <taxon>Lysobacterales</taxon>
        <taxon>Lysobacteraceae</taxon>
        <taxon>Noviluteimonas</taxon>
    </lineage>
</organism>
<proteinExistence type="predicted"/>
<reference evidence="2 3" key="1">
    <citation type="submission" date="2021-03" db="EMBL/GenBank/DDBJ databases">
        <title>Complete Genome Sequences of Two Lysobacter Strains Isolated from Sea Water (Lysobacter caseinilyticus) and Soil (Lysobacter helvus) in South Korea.</title>
        <authorList>
            <person name="Watanabe Y."/>
            <person name="Arakawa K."/>
        </authorList>
    </citation>
    <scope>NUCLEOTIDE SEQUENCE [LARGE SCALE GENOMIC DNA]</scope>
    <source>
        <strain evidence="2 3">KVB24</strain>
    </source>
</reference>
<feature type="transmembrane region" description="Helical" evidence="1">
    <location>
        <begin position="64"/>
        <end position="83"/>
    </location>
</feature>
<feature type="transmembrane region" description="Helical" evidence="1">
    <location>
        <begin position="89"/>
        <end position="110"/>
    </location>
</feature>
<protein>
    <recommendedName>
        <fullName evidence="4">Tripartite tricarboxylate transporter TctB family protein</fullName>
    </recommendedName>
</protein>
<evidence type="ECO:0000313" key="3">
    <source>
        <dbReference type="Proteomes" id="UP000681317"/>
    </source>
</evidence>
<name>A0ABN6FV63_9GAMM</name>